<keyword evidence="3" id="KW-1185">Reference proteome</keyword>
<reference evidence="2 3" key="1">
    <citation type="submission" date="2020-02" db="EMBL/GenBank/DDBJ databases">
        <title>complete genome sequence of Rhodobacteraceae bacterium.</title>
        <authorList>
            <person name="Park J."/>
            <person name="Kim Y.-S."/>
            <person name="Kim K.-H."/>
        </authorList>
    </citation>
    <scope>NUCLEOTIDE SEQUENCE [LARGE SCALE GENOMIC DNA]</scope>
    <source>
        <strain evidence="2 3">RR4-56</strain>
    </source>
</reference>
<dbReference type="SUPFAM" id="SSF54637">
    <property type="entry name" value="Thioesterase/thiol ester dehydrase-isomerase"/>
    <property type="match status" value="1"/>
</dbReference>
<evidence type="ECO:0000259" key="1">
    <source>
        <dbReference type="Pfam" id="PF03061"/>
    </source>
</evidence>
<organism evidence="2 3">
    <name type="scientific">Pikeienuella piscinae</name>
    <dbReference type="NCBI Taxonomy" id="2748098"/>
    <lineage>
        <taxon>Bacteria</taxon>
        <taxon>Pseudomonadati</taxon>
        <taxon>Pseudomonadota</taxon>
        <taxon>Alphaproteobacteria</taxon>
        <taxon>Rhodobacterales</taxon>
        <taxon>Paracoccaceae</taxon>
        <taxon>Pikeienuella</taxon>
    </lineage>
</organism>
<dbReference type="AlphaFoldDB" id="A0A7L5BSK6"/>
<accession>A0A7L5BSK6</accession>
<dbReference type="InterPro" id="IPR029069">
    <property type="entry name" value="HotDog_dom_sf"/>
</dbReference>
<feature type="domain" description="Thioesterase" evidence="1">
    <location>
        <begin position="52"/>
        <end position="127"/>
    </location>
</feature>
<proteinExistence type="predicted"/>
<protein>
    <submittedName>
        <fullName evidence="2">PaaI family thioesterase</fullName>
    </submittedName>
</protein>
<dbReference type="InterPro" id="IPR006683">
    <property type="entry name" value="Thioestr_dom"/>
</dbReference>
<dbReference type="KEGG" id="hdh:G5B40_02590"/>
<name>A0A7L5BSK6_9RHOB</name>
<gene>
    <name evidence="2" type="ORF">G5B40_02590</name>
</gene>
<dbReference type="RefSeq" id="WP_165094621.1">
    <property type="nucleotide sequence ID" value="NZ_CP049056.1"/>
</dbReference>
<dbReference type="Proteomes" id="UP000503336">
    <property type="component" value="Chromosome"/>
</dbReference>
<dbReference type="Pfam" id="PF03061">
    <property type="entry name" value="4HBT"/>
    <property type="match status" value="1"/>
</dbReference>
<evidence type="ECO:0000313" key="2">
    <source>
        <dbReference type="EMBL" id="QIE54420.1"/>
    </source>
</evidence>
<dbReference type="Gene3D" id="3.10.129.10">
    <property type="entry name" value="Hotdog Thioesterase"/>
    <property type="match status" value="1"/>
</dbReference>
<evidence type="ECO:0000313" key="3">
    <source>
        <dbReference type="Proteomes" id="UP000503336"/>
    </source>
</evidence>
<dbReference type="GO" id="GO:0016790">
    <property type="term" value="F:thiolester hydrolase activity"/>
    <property type="evidence" value="ECO:0007669"/>
    <property type="project" value="UniProtKB-ARBA"/>
</dbReference>
<sequence>MDERPLLLNAGEVLAYLEEVFPGVVGRFDVIELAPMRVRMRRRTGSGDIRPGGTVSGPAMFEAVDCGFYVALLAMIGREALTVTTNASINFFNKPAPTALICDVRILKLGKLLATGDATVWSEGQAQPVAHATLTYAIPPRRP</sequence>
<dbReference type="EMBL" id="CP049056">
    <property type="protein sequence ID" value="QIE54420.1"/>
    <property type="molecule type" value="Genomic_DNA"/>
</dbReference>
<dbReference type="CDD" id="cd03443">
    <property type="entry name" value="PaaI_thioesterase"/>
    <property type="match status" value="1"/>
</dbReference>